<dbReference type="SUPFAM" id="SSF46785">
    <property type="entry name" value="Winged helix' DNA-binding domain"/>
    <property type="match status" value="1"/>
</dbReference>
<dbReference type="InterPro" id="IPR000595">
    <property type="entry name" value="cNMP-bd_dom"/>
</dbReference>
<evidence type="ECO:0000256" key="3">
    <source>
        <dbReference type="ARBA" id="ARBA00023163"/>
    </source>
</evidence>
<keyword evidence="1" id="KW-0805">Transcription regulation</keyword>
<dbReference type="Gene3D" id="2.60.120.10">
    <property type="entry name" value="Jelly Rolls"/>
    <property type="match status" value="1"/>
</dbReference>
<dbReference type="PROSITE" id="PS50042">
    <property type="entry name" value="CNMP_BINDING_3"/>
    <property type="match status" value="1"/>
</dbReference>
<dbReference type="InterPro" id="IPR036390">
    <property type="entry name" value="WH_DNA-bd_sf"/>
</dbReference>
<dbReference type="EMBL" id="AMCI01001246">
    <property type="protein sequence ID" value="EJX06146.1"/>
    <property type="molecule type" value="Genomic_DNA"/>
</dbReference>
<evidence type="ECO:0000313" key="5">
    <source>
        <dbReference type="EMBL" id="EJX06146.1"/>
    </source>
</evidence>
<comment type="caution">
    <text evidence="5">The sequence shown here is derived from an EMBL/GenBank/DDBJ whole genome shotgun (WGS) entry which is preliminary data.</text>
</comment>
<dbReference type="SUPFAM" id="SSF51206">
    <property type="entry name" value="cAMP-binding domain-like"/>
    <property type="match status" value="1"/>
</dbReference>
<dbReference type="GO" id="GO:0003677">
    <property type="term" value="F:DNA binding"/>
    <property type="evidence" value="ECO:0007669"/>
    <property type="project" value="UniProtKB-KW"/>
</dbReference>
<dbReference type="CDD" id="cd00038">
    <property type="entry name" value="CAP_ED"/>
    <property type="match status" value="1"/>
</dbReference>
<feature type="domain" description="Cyclic nucleotide-binding" evidence="4">
    <location>
        <begin position="10"/>
        <end position="110"/>
    </location>
</feature>
<proteinExistence type="predicted"/>
<dbReference type="Pfam" id="PF00027">
    <property type="entry name" value="cNMP_binding"/>
    <property type="match status" value="1"/>
</dbReference>
<dbReference type="GO" id="GO:0006355">
    <property type="term" value="P:regulation of DNA-templated transcription"/>
    <property type="evidence" value="ECO:0007669"/>
    <property type="project" value="InterPro"/>
</dbReference>
<evidence type="ECO:0000256" key="2">
    <source>
        <dbReference type="ARBA" id="ARBA00023125"/>
    </source>
</evidence>
<keyword evidence="2" id="KW-0238">DNA-binding</keyword>
<dbReference type="InterPro" id="IPR014710">
    <property type="entry name" value="RmlC-like_jellyroll"/>
</dbReference>
<dbReference type="Pfam" id="PF13545">
    <property type="entry name" value="HTH_Crp_2"/>
    <property type="match status" value="1"/>
</dbReference>
<accession>J9D0R5</accession>
<gene>
    <name evidence="5" type="ORF">EVA_05745</name>
</gene>
<reference evidence="5" key="1">
    <citation type="journal article" date="2012" name="PLoS ONE">
        <title>Gene sets for utilization of primary and secondary nutrition supplies in the distal gut of endangered iberian lynx.</title>
        <authorList>
            <person name="Alcaide M."/>
            <person name="Messina E."/>
            <person name="Richter M."/>
            <person name="Bargiela R."/>
            <person name="Peplies J."/>
            <person name="Huws S.A."/>
            <person name="Newbold C.J."/>
            <person name="Golyshin P.N."/>
            <person name="Simon M.A."/>
            <person name="Lopez G."/>
            <person name="Yakimov M.M."/>
            <person name="Ferrer M."/>
        </authorList>
    </citation>
    <scope>NUCLEOTIDE SEQUENCE</scope>
</reference>
<dbReference type="AlphaFoldDB" id="J9D0R5"/>
<sequence length="226" mass="25867">MFDTLLQLPLFQGLSQDDFTCILEKVKFDFTKYKAGEVIVHAGHVCDSLIFILKGEVQSLSVSPYAELSLIEFFQAPHVIEPYSLFGMSVSFAATFTARSEVHSVCIPKKYIFSTLFDYEIFRLNYLNILANRAQTLSQRLWIRGESQLDRRIVFFFLTRMERVSGEKIIKIKMQDLALIMNETRASVSKVLNTLQEKGLLILHRGEVVIPDAFQLQHEYAVGSSI</sequence>
<protein>
    <submittedName>
        <fullName evidence="5">Transcription regulator, CRP family</fullName>
    </submittedName>
</protein>
<keyword evidence="3" id="KW-0804">Transcription</keyword>
<evidence type="ECO:0000256" key="1">
    <source>
        <dbReference type="ARBA" id="ARBA00023015"/>
    </source>
</evidence>
<evidence type="ECO:0000259" key="4">
    <source>
        <dbReference type="PROSITE" id="PS50042"/>
    </source>
</evidence>
<dbReference type="InterPro" id="IPR018490">
    <property type="entry name" value="cNMP-bd_dom_sf"/>
</dbReference>
<name>J9D0R5_9ZZZZ</name>
<dbReference type="InterPro" id="IPR012318">
    <property type="entry name" value="HTH_CRP"/>
</dbReference>
<organism evidence="5">
    <name type="scientific">gut metagenome</name>
    <dbReference type="NCBI Taxonomy" id="749906"/>
    <lineage>
        <taxon>unclassified sequences</taxon>
        <taxon>metagenomes</taxon>
        <taxon>organismal metagenomes</taxon>
    </lineage>
</organism>